<feature type="non-terminal residue" evidence="1">
    <location>
        <position position="57"/>
    </location>
</feature>
<gene>
    <name evidence="1" type="ORF">Goklo_013694</name>
</gene>
<accession>A0A7J8U5E1</accession>
<dbReference type="Proteomes" id="UP000593573">
    <property type="component" value="Unassembled WGS sequence"/>
</dbReference>
<protein>
    <recommendedName>
        <fullName evidence="3">Rx N-terminal domain-containing protein</fullName>
    </recommendedName>
</protein>
<organism evidence="1 2">
    <name type="scientific">Gossypium klotzschianum</name>
    <dbReference type="NCBI Taxonomy" id="34286"/>
    <lineage>
        <taxon>Eukaryota</taxon>
        <taxon>Viridiplantae</taxon>
        <taxon>Streptophyta</taxon>
        <taxon>Embryophyta</taxon>
        <taxon>Tracheophyta</taxon>
        <taxon>Spermatophyta</taxon>
        <taxon>Magnoliopsida</taxon>
        <taxon>eudicotyledons</taxon>
        <taxon>Gunneridae</taxon>
        <taxon>Pentapetalae</taxon>
        <taxon>rosids</taxon>
        <taxon>malvids</taxon>
        <taxon>Malvales</taxon>
        <taxon>Malvaceae</taxon>
        <taxon>Malvoideae</taxon>
        <taxon>Gossypium</taxon>
    </lineage>
</organism>
<dbReference type="AlphaFoldDB" id="A0A7J8U5E1"/>
<proteinExistence type="predicted"/>
<reference evidence="1 2" key="1">
    <citation type="journal article" date="2019" name="Genome Biol. Evol.">
        <title>Insights into the evolution of the New World diploid cottons (Gossypium, subgenus Houzingenia) based on genome sequencing.</title>
        <authorList>
            <person name="Grover C.E."/>
            <person name="Arick M.A. 2nd"/>
            <person name="Thrash A."/>
            <person name="Conover J.L."/>
            <person name="Sanders W.S."/>
            <person name="Peterson D.G."/>
            <person name="Frelichowski J.E."/>
            <person name="Scheffler J.A."/>
            <person name="Scheffler B.E."/>
            <person name="Wendel J.F."/>
        </authorList>
    </citation>
    <scope>NUCLEOTIDE SEQUENCE [LARGE SCALE GENOMIC DNA]</scope>
    <source>
        <strain evidence="1">57</strain>
        <tissue evidence="1">Leaf</tissue>
    </source>
</reference>
<name>A0A7J8U5E1_9ROSI</name>
<evidence type="ECO:0000313" key="1">
    <source>
        <dbReference type="EMBL" id="MBA0645625.1"/>
    </source>
</evidence>
<evidence type="ECO:0008006" key="3">
    <source>
        <dbReference type="Google" id="ProtNLM"/>
    </source>
</evidence>
<comment type="caution">
    <text evidence="1">The sequence shown here is derived from an EMBL/GenBank/DDBJ whole genome shotgun (WGS) entry which is preliminary data.</text>
</comment>
<keyword evidence="2" id="KW-1185">Reference proteome</keyword>
<dbReference type="OrthoDB" id="1430424at2759"/>
<dbReference type="EMBL" id="JABFAB010000004">
    <property type="protein sequence ID" value="MBA0645625.1"/>
    <property type="molecule type" value="Genomic_DNA"/>
</dbReference>
<evidence type="ECO:0000313" key="2">
    <source>
        <dbReference type="Proteomes" id="UP000593573"/>
    </source>
</evidence>
<sequence length="57" mass="6453">MGEAVVQIREVVDHLQTLAVQADMLSVKYELESDQGQDLALLLRKIRVLSTRAKPYL</sequence>